<proteinExistence type="predicted"/>
<organism evidence="2">
    <name type="scientific">marine sediment metagenome</name>
    <dbReference type="NCBI Taxonomy" id="412755"/>
    <lineage>
        <taxon>unclassified sequences</taxon>
        <taxon>metagenomes</taxon>
        <taxon>ecological metagenomes</taxon>
    </lineage>
</organism>
<evidence type="ECO:0000313" key="2">
    <source>
        <dbReference type="EMBL" id="KKM13880.1"/>
    </source>
</evidence>
<feature type="region of interest" description="Disordered" evidence="1">
    <location>
        <begin position="520"/>
        <end position="559"/>
    </location>
</feature>
<dbReference type="AlphaFoldDB" id="A0A0F9KEZ7"/>
<evidence type="ECO:0000256" key="1">
    <source>
        <dbReference type="SAM" id="MobiDB-lite"/>
    </source>
</evidence>
<accession>A0A0F9KEZ7</accession>
<gene>
    <name evidence="2" type="ORF">LCGC14_1711770</name>
</gene>
<dbReference type="EMBL" id="LAZR01015275">
    <property type="protein sequence ID" value="KKM13880.1"/>
    <property type="molecule type" value="Genomic_DNA"/>
</dbReference>
<reference evidence="2" key="1">
    <citation type="journal article" date="2015" name="Nature">
        <title>Complex archaea that bridge the gap between prokaryotes and eukaryotes.</title>
        <authorList>
            <person name="Spang A."/>
            <person name="Saw J.H."/>
            <person name="Jorgensen S.L."/>
            <person name="Zaremba-Niedzwiedzka K."/>
            <person name="Martijn J."/>
            <person name="Lind A.E."/>
            <person name="van Eijk R."/>
            <person name="Schleper C."/>
            <person name="Guy L."/>
            <person name="Ettema T.J."/>
        </authorList>
    </citation>
    <scope>NUCLEOTIDE SEQUENCE</scope>
</reference>
<name>A0A0F9KEZ7_9ZZZZ</name>
<sequence length="559" mass="63192">MAERDNDLQMIRDREGLLGKLFLRMDNDRRLYLLEEYRLVDEQGRPLGNVSNETMNDPRAFATRFIADLGAAGMQIEIEGTRNGEKMTDVETSYIENFLRDMFTAIDERLANRDIPDLHSYWADQISLRGRLAARCLIRQNNGEVIPDVLPWDTRHLLYDVGTDGLEWVAPKTFRTAQQIRTEYGEPKKRLPKTGSVEVVDLWTKTDEKVWVNSGRVVKSDYVAHDLGYVPWVVQTQGTHTMLDIGYEEFRGESIYEATRKLFTSKNEFASILKTLTMGSFFGALQYESEAGTGAQRPQRPPYGLRTTVPVEKGAGFKPMPINDIHNAARMYFSMLESAIQRGSFTAVDYGNLQFPLSARAISRLTQAHDDMGLSRFQGLSLGYLKLCRMIILQYRAGNIRAKVGEQGAQTLYEPERLAGDYSIKFRFTSTSPEKLIAKMAMSESAKDFYSNDTIGRDFLNQENPTEERKKKAIEDAMQEHPELRWIDQALILIEKGRLAEAKIIANKLGLTLRQLRAGVMGPPSAPKQTPSRRQAAPLTAGEPAGERPELQAEAEAEA</sequence>
<evidence type="ECO:0008006" key="3">
    <source>
        <dbReference type="Google" id="ProtNLM"/>
    </source>
</evidence>
<comment type="caution">
    <text evidence="2">The sequence shown here is derived from an EMBL/GenBank/DDBJ whole genome shotgun (WGS) entry which is preliminary data.</text>
</comment>
<protein>
    <recommendedName>
        <fullName evidence="3">Portal protein</fullName>
    </recommendedName>
</protein>